<dbReference type="EMBL" id="FXAM01000001">
    <property type="protein sequence ID" value="SMF93962.1"/>
    <property type="molecule type" value="Genomic_DNA"/>
</dbReference>
<reference evidence="1 2" key="1">
    <citation type="submission" date="2016-12" db="EMBL/GenBank/DDBJ databases">
        <authorList>
            <person name="Song W.-J."/>
            <person name="Kurnit D.M."/>
        </authorList>
    </citation>
    <scope>NUCLEOTIDE SEQUENCE [LARGE SCALE GENOMIC DNA]</scope>
    <source>
        <strain evidence="1 2">175</strain>
    </source>
</reference>
<accession>A0A1Y6D072</accession>
<evidence type="ECO:0000313" key="1">
    <source>
        <dbReference type="EMBL" id="SMF93962.1"/>
    </source>
</evidence>
<dbReference type="InterPro" id="IPR010982">
    <property type="entry name" value="Lambda_DNA-bd_dom_sf"/>
</dbReference>
<gene>
    <name evidence="1" type="ORF">SAMN02949497_1258</name>
</gene>
<organism evidence="1 2">
    <name type="scientific">Methylomagnum ishizawai</name>
    <dbReference type="NCBI Taxonomy" id="1760988"/>
    <lineage>
        <taxon>Bacteria</taxon>
        <taxon>Pseudomonadati</taxon>
        <taxon>Pseudomonadota</taxon>
        <taxon>Gammaproteobacteria</taxon>
        <taxon>Methylococcales</taxon>
        <taxon>Methylococcaceae</taxon>
        <taxon>Methylomagnum</taxon>
    </lineage>
</organism>
<name>A0A1Y6D072_9GAMM</name>
<dbReference type="STRING" id="1760988.SAMN02949497_1258"/>
<keyword evidence="2" id="KW-1185">Reference proteome</keyword>
<dbReference type="AlphaFoldDB" id="A0A1Y6D072"/>
<dbReference type="Gene3D" id="1.10.260.40">
    <property type="entry name" value="lambda repressor-like DNA-binding domains"/>
    <property type="match status" value="1"/>
</dbReference>
<dbReference type="RefSeq" id="WP_085210939.1">
    <property type="nucleotide sequence ID" value="NZ_FXAM01000001.1"/>
</dbReference>
<protein>
    <submittedName>
        <fullName evidence="1">Uncharacterized protein</fullName>
    </submittedName>
</protein>
<evidence type="ECO:0000313" key="2">
    <source>
        <dbReference type="Proteomes" id="UP000192923"/>
    </source>
</evidence>
<dbReference type="GO" id="GO:0003677">
    <property type="term" value="F:DNA binding"/>
    <property type="evidence" value="ECO:0007669"/>
    <property type="project" value="InterPro"/>
</dbReference>
<sequence length="89" mass="10085">MDLKTYLRSLSQQQKEDFATRCSCTLQHIKFVAYRAKQASETLAMAIERQSGGAVTVEELRPDLIEHWAYIRGTAKRVPEDAETLNQAA</sequence>
<dbReference type="Proteomes" id="UP000192923">
    <property type="component" value="Unassembled WGS sequence"/>
</dbReference>
<dbReference type="OrthoDB" id="6446140at2"/>
<proteinExistence type="predicted"/>